<keyword evidence="1" id="KW-0808">Transferase</keyword>
<proteinExistence type="predicted"/>
<comment type="caution">
    <text evidence="1">The sequence shown here is derived from an EMBL/GenBank/DDBJ whole genome shotgun (WGS) entry which is preliminary data.</text>
</comment>
<dbReference type="GO" id="GO:0008168">
    <property type="term" value="F:methyltransferase activity"/>
    <property type="evidence" value="ECO:0007669"/>
    <property type="project" value="UniProtKB-KW"/>
</dbReference>
<dbReference type="AlphaFoldDB" id="A0A933W9X6"/>
<keyword evidence="1" id="KW-0489">Methyltransferase</keyword>
<dbReference type="GO" id="GO:0032259">
    <property type="term" value="P:methylation"/>
    <property type="evidence" value="ECO:0007669"/>
    <property type="project" value="UniProtKB-KW"/>
</dbReference>
<protein>
    <submittedName>
        <fullName evidence="1">Class I SAM-dependent methyltransferase</fullName>
    </submittedName>
</protein>
<dbReference type="Gene3D" id="3.40.50.150">
    <property type="entry name" value="Vaccinia Virus protein VP39"/>
    <property type="match status" value="1"/>
</dbReference>
<dbReference type="CDD" id="cd02440">
    <property type="entry name" value="AdoMet_MTases"/>
    <property type="match status" value="1"/>
</dbReference>
<reference evidence="1" key="1">
    <citation type="submission" date="2020-07" db="EMBL/GenBank/DDBJ databases">
        <title>Huge and variable diversity of episymbiotic CPR bacteria and DPANN archaea in groundwater ecosystems.</title>
        <authorList>
            <person name="He C.Y."/>
            <person name="Keren R."/>
            <person name="Whittaker M."/>
            <person name="Farag I.F."/>
            <person name="Doudna J."/>
            <person name="Cate J.H.D."/>
            <person name="Banfield J.F."/>
        </authorList>
    </citation>
    <scope>NUCLEOTIDE SEQUENCE</scope>
    <source>
        <strain evidence="1">NC_groundwater_1813_Pr3_B-0.1um_71_17</strain>
    </source>
</reference>
<name>A0A933W9X6_UNCEI</name>
<evidence type="ECO:0000313" key="1">
    <source>
        <dbReference type="EMBL" id="MBI5171102.1"/>
    </source>
</evidence>
<gene>
    <name evidence="1" type="ORF">HZA61_16570</name>
</gene>
<dbReference type="Pfam" id="PF13489">
    <property type="entry name" value="Methyltransf_23"/>
    <property type="match status" value="1"/>
</dbReference>
<dbReference type="Proteomes" id="UP000696931">
    <property type="component" value="Unassembled WGS sequence"/>
</dbReference>
<evidence type="ECO:0000313" key="2">
    <source>
        <dbReference type="Proteomes" id="UP000696931"/>
    </source>
</evidence>
<dbReference type="InterPro" id="IPR029063">
    <property type="entry name" value="SAM-dependent_MTases_sf"/>
</dbReference>
<sequence length="182" mass="20035">MQGFDRGMFGMLAGIPKPETVLEVGCGEGHVTDKLAKFFPGARVLGTDFSTAIINIAKRSHPDRDFEVCSIYDAAKLGKWDLVVACEVFEHLDDPAKALEAVASVSSGHVLVTVPREPLWRILNMMRGQYWSAWGNTDGHVQHWSRGSMVKFVSSRLEVVATRSPLPWTQVLARVRTGGARA</sequence>
<dbReference type="SUPFAM" id="SSF53335">
    <property type="entry name" value="S-adenosyl-L-methionine-dependent methyltransferases"/>
    <property type="match status" value="1"/>
</dbReference>
<dbReference type="PANTHER" id="PTHR43861">
    <property type="entry name" value="TRANS-ACONITATE 2-METHYLTRANSFERASE-RELATED"/>
    <property type="match status" value="1"/>
</dbReference>
<accession>A0A933W9X6</accession>
<organism evidence="1 2">
    <name type="scientific">Eiseniibacteriota bacterium</name>
    <dbReference type="NCBI Taxonomy" id="2212470"/>
    <lineage>
        <taxon>Bacteria</taxon>
        <taxon>Candidatus Eiseniibacteriota</taxon>
    </lineage>
</organism>
<dbReference type="EMBL" id="JACRIW010000118">
    <property type="protein sequence ID" value="MBI5171102.1"/>
    <property type="molecule type" value="Genomic_DNA"/>
</dbReference>